<gene>
    <name evidence="1" type="ORF">ILYODFUR_030540</name>
</gene>
<proteinExistence type="predicted"/>
<comment type="caution">
    <text evidence="1">The sequence shown here is derived from an EMBL/GenBank/DDBJ whole genome shotgun (WGS) entry which is preliminary data.</text>
</comment>
<evidence type="ECO:0000313" key="1">
    <source>
        <dbReference type="EMBL" id="MEQ2226748.1"/>
    </source>
</evidence>
<sequence length="78" mass="8885">MVYKVGLPLYRFAYVGPRLPGLVIQGCKKGRANFCSPHYISPLTKQMKMAEFNLNPAFKWFMKQAKGFSEVECVLVPI</sequence>
<name>A0ABV0T4Z2_9TELE</name>
<reference evidence="1 2" key="1">
    <citation type="submission" date="2021-06" db="EMBL/GenBank/DDBJ databases">
        <authorList>
            <person name="Palmer J.M."/>
        </authorList>
    </citation>
    <scope>NUCLEOTIDE SEQUENCE [LARGE SCALE GENOMIC DNA]</scope>
    <source>
        <strain evidence="2">if_2019</strain>
        <tissue evidence="1">Muscle</tissue>
    </source>
</reference>
<organism evidence="1 2">
    <name type="scientific">Ilyodon furcidens</name>
    <name type="common">goldbreast splitfin</name>
    <dbReference type="NCBI Taxonomy" id="33524"/>
    <lineage>
        <taxon>Eukaryota</taxon>
        <taxon>Metazoa</taxon>
        <taxon>Chordata</taxon>
        <taxon>Craniata</taxon>
        <taxon>Vertebrata</taxon>
        <taxon>Euteleostomi</taxon>
        <taxon>Actinopterygii</taxon>
        <taxon>Neopterygii</taxon>
        <taxon>Teleostei</taxon>
        <taxon>Neoteleostei</taxon>
        <taxon>Acanthomorphata</taxon>
        <taxon>Ovalentaria</taxon>
        <taxon>Atherinomorphae</taxon>
        <taxon>Cyprinodontiformes</taxon>
        <taxon>Goodeidae</taxon>
        <taxon>Ilyodon</taxon>
    </lineage>
</organism>
<dbReference type="Proteomes" id="UP001482620">
    <property type="component" value="Unassembled WGS sequence"/>
</dbReference>
<dbReference type="EMBL" id="JAHRIQ010016140">
    <property type="protein sequence ID" value="MEQ2226748.1"/>
    <property type="molecule type" value="Genomic_DNA"/>
</dbReference>
<protein>
    <submittedName>
        <fullName evidence="1">Uncharacterized protein</fullName>
    </submittedName>
</protein>
<keyword evidence="2" id="KW-1185">Reference proteome</keyword>
<accession>A0ABV0T4Z2</accession>
<evidence type="ECO:0000313" key="2">
    <source>
        <dbReference type="Proteomes" id="UP001482620"/>
    </source>
</evidence>